<dbReference type="AlphaFoldDB" id="A0A382CCA5"/>
<dbReference type="EMBL" id="UINC01033512">
    <property type="protein sequence ID" value="SVB22923.1"/>
    <property type="molecule type" value="Genomic_DNA"/>
</dbReference>
<name>A0A382CCA5_9ZZZZ</name>
<gene>
    <name evidence="3" type="ORF">METZ01_LOCUS175777</name>
</gene>
<organism evidence="3">
    <name type="scientific">marine metagenome</name>
    <dbReference type="NCBI Taxonomy" id="408172"/>
    <lineage>
        <taxon>unclassified sequences</taxon>
        <taxon>metagenomes</taxon>
        <taxon>ecological metagenomes</taxon>
    </lineage>
</organism>
<evidence type="ECO:0000256" key="1">
    <source>
        <dbReference type="SAM" id="MobiDB-lite"/>
    </source>
</evidence>
<protein>
    <recommendedName>
        <fullName evidence="4">CARDB domain-containing protein</fullName>
    </recommendedName>
</protein>
<reference evidence="3" key="1">
    <citation type="submission" date="2018-05" db="EMBL/GenBank/DDBJ databases">
        <authorList>
            <person name="Lanie J.A."/>
            <person name="Ng W.-L."/>
            <person name="Kazmierczak K.M."/>
            <person name="Andrzejewski T.M."/>
            <person name="Davidsen T.M."/>
            <person name="Wayne K.J."/>
            <person name="Tettelin H."/>
            <person name="Glass J.I."/>
            <person name="Rusch D."/>
            <person name="Podicherti R."/>
            <person name="Tsui H.-C.T."/>
            <person name="Winkler M.E."/>
        </authorList>
    </citation>
    <scope>NUCLEOTIDE SEQUENCE</scope>
</reference>
<dbReference type="InterPro" id="IPR013783">
    <property type="entry name" value="Ig-like_fold"/>
</dbReference>
<feature type="transmembrane region" description="Helical" evidence="2">
    <location>
        <begin position="379"/>
        <end position="398"/>
    </location>
</feature>
<feature type="region of interest" description="Disordered" evidence="1">
    <location>
        <begin position="466"/>
        <end position="501"/>
    </location>
</feature>
<evidence type="ECO:0000256" key="2">
    <source>
        <dbReference type="SAM" id="Phobius"/>
    </source>
</evidence>
<evidence type="ECO:0000313" key="3">
    <source>
        <dbReference type="EMBL" id="SVB22923.1"/>
    </source>
</evidence>
<proteinExistence type="predicted"/>
<sequence length="543" mass="57585">VTLERGLIHTGTYSEVLLMSIGSPGEATRKFAVFMLALTLLSTAAFAEDSEKRFTPAGATDVAVVGEPVHVGDELTASILVHNQGSETGSVRLVLNDSMGLSLSQGEYVAISPGSSREVSASLVPTSAGTMSMSWEVVSDDGGVSSQLQGSLELLVYEAQSLDLNFGEVDWTLAGGLHSQISVALSAGDSRDVNISVSLGFQGVDDEVQRFTVTLDPGLREISLDLGGPQADSLSVTIEPRGWTTSNSAANLTWQVDLAVPSISPSVELGPLDPEKPNPGQSVSLPYWLNNSGDAKTLPGELRVVRTSNGMLLAERTVSSVSASGSSSGTVEIGLWPDSQIIEVEVIWFMEGSAVSESLSVESSGQGGGGFTLPFDIMAAFYGALSGFVVVLVGIIAWRTVSERTPSTEGGGGKVLRDSRITRRLENAPAKREVLCPGCEQRLNIPSEHTGTVRCPACTTQFSTETDYEDPTVQPLTDALPENPESSETSPDLEPAPSWPVARSTEEILSCPECDQRLRIRLDRRPVHSRCPACRTEFIAELG</sequence>
<dbReference type="Gene3D" id="2.60.40.10">
    <property type="entry name" value="Immunoglobulins"/>
    <property type="match status" value="1"/>
</dbReference>
<evidence type="ECO:0008006" key="4">
    <source>
        <dbReference type="Google" id="ProtNLM"/>
    </source>
</evidence>
<keyword evidence="2" id="KW-0812">Transmembrane</keyword>
<feature type="non-terminal residue" evidence="3">
    <location>
        <position position="1"/>
    </location>
</feature>
<keyword evidence="2" id="KW-0472">Membrane</keyword>
<keyword evidence="2" id="KW-1133">Transmembrane helix</keyword>
<accession>A0A382CCA5</accession>